<evidence type="ECO:0000313" key="3">
    <source>
        <dbReference type="Proteomes" id="UP000516373"/>
    </source>
</evidence>
<dbReference type="EMBL" id="AP023439">
    <property type="protein sequence ID" value="BCL22686.1"/>
    <property type="molecule type" value="Genomic_DNA"/>
</dbReference>
<organism evidence="2 3">
    <name type="scientific">Streptomyces tuirus</name>
    <dbReference type="NCBI Taxonomy" id="68278"/>
    <lineage>
        <taxon>Bacteria</taxon>
        <taxon>Bacillati</taxon>
        <taxon>Actinomycetota</taxon>
        <taxon>Actinomycetes</taxon>
        <taxon>Kitasatosporales</taxon>
        <taxon>Streptomycetaceae</taxon>
        <taxon>Streptomyces</taxon>
    </lineage>
</organism>
<dbReference type="Proteomes" id="UP000516373">
    <property type="component" value="Chromosome"/>
</dbReference>
<gene>
    <name evidence="2" type="ORF">GCM10017668_45290</name>
</gene>
<dbReference type="KEGG" id="stui:GCM10017668_45290"/>
<feature type="domain" description="DUF397" evidence="1">
    <location>
        <begin position="14"/>
        <end position="34"/>
    </location>
</feature>
<evidence type="ECO:0000313" key="2">
    <source>
        <dbReference type="EMBL" id="BCL22686.1"/>
    </source>
</evidence>
<evidence type="ECO:0000259" key="1">
    <source>
        <dbReference type="Pfam" id="PF04149"/>
    </source>
</evidence>
<dbReference type="AlphaFoldDB" id="A0A7G1NM59"/>
<dbReference type="InterPro" id="IPR007278">
    <property type="entry name" value="DUF397"/>
</dbReference>
<feature type="domain" description="DUF397" evidence="1">
    <location>
        <begin position="40"/>
        <end position="94"/>
    </location>
</feature>
<protein>
    <submittedName>
        <fullName evidence="2">Toxin</fullName>
    </submittedName>
</protein>
<sequence length="108" mass="11080">MAEMASNAIDLSTAVWRKSTYSNGSGGDCVEVAEAFPGAARWRKSTFSNGDGGNCLEVCDAHASVVPVRDSKVPHGPVLTITAPAWTSFVTSLKSPVTGVCGGPAPGR</sequence>
<name>A0A7G1NM59_9ACTN</name>
<reference evidence="2 3" key="1">
    <citation type="journal article" date="2014" name="Int. J. Syst. Evol. Microbiol.">
        <title>Complete genome sequence of Corynebacterium casei LMG S-19264T (=DSM 44701T), isolated from a smear-ripened cheese.</title>
        <authorList>
            <consortium name="US DOE Joint Genome Institute (JGI-PGF)"/>
            <person name="Walter F."/>
            <person name="Albersmeier A."/>
            <person name="Kalinowski J."/>
            <person name="Ruckert C."/>
        </authorList>
    </citation>
    <scope>NUCLEOTIDE SEQUENCE [LARGE SCALE GENOMIC DNA]</scope>
    <source>
        <strain evidence="2 3">JCM 4255</strain>
    </source>
</reference>
<proteinExistence type="predicted"/>
<dbReference type="Pfam" id="PF04149">
    <property type="entry name" value="DUF397"/>
    <property type="match status" value="2"/>
</dbReference>
<accession>A0A7G1NM59</accession>